<protein>
    <submittedName>
        <fullName evidence="1">Uncharacterized protein</fullName>
    </submittedName>
</protein>
<accession>A0A2C6AXJ0</accession>
<name>A0A2C6AXJ0_FUSNP</name>
<proteinExistence type="predicted"/>
<gene>
    <name evidence="1" type="ORF">CA840_12625</name>
</gene>
<dbReference type="EMBL" id="NIRJ01000001">
    <property type="protein sequence ID" value="PHH98047.1"/>
    <property type="molecule type" value="Genomic_DNA"/>
</dbReference>
<comment type="caution">
    <text evidence="1">The sequence shown here is derived from an EMBL/GenBank/DDBJ whole genome shotgun (WGS) entry which is preliminary data.</text>
</comment>
<organism evidence="1 2">
    <name type="scientific">Fusobacterium nucleatum subsp. polymorphum</name>
    <name type="common">Fusobacterium polymorphum</name>
    <dbReference type="NCBI Taxonomy" id="76857"/>
    <lineage>
        <taxon>Bacteria</taxon>
        <taxon>Fusobacteriati</taxon>
        <taxon>Fusobacteriota</taxon>
        <taxon>Fusobacteriia</taxon>
        <taxon>Fusobacteriales</taxon>
        <taxon>Fusobacteriaceae</taxon>
        <taxon>Fusobacterium</taxon>
    </lineage>
</organism>
<dbReference type="Proteomes" id="UP000225199">
    <property type="component" value="Unassembled WGS sequence"/>
</dbReference>
<evidence type="ECO:0000313" key="1">
    <source>
        <dbReference type="EMBL" id="PHH98047.1"/>
    </source>
</evidence>
<evidence type="ECO:0000313" key="2">
    <source>
        <dbReference type="Proteomes" id="UP000225199"/>
    </source>
</evidence>
<reference evidence="1 2" key="1">
    <citation type="submission" date="2017-06" db="EMBL/GenBank/DDBJ databases">
        <title>Draft genome sequence of Fusobacterium nucleatum subsp. polymorphum KCOM 1002 (=ChDC F175).</title>
        <authorList>
            <person name="Kook J.-K."/>
            <person name="Park S.-N."/>
            <person name="Lim Y.K."/>
            <person name="Roh H."/>
        </authorList>
    </citation>
    <scope>NUCLEOTIDE SEQUENCE [LARGE SCALE GENOMIC DNA]</scope>
    <source>
        <strain evidence="2">KCOM 1002 (ChDC F175)</strain>
    </source>
</reference>
<dbReference type="AlphaFoldDB" id="A0A2C6AXJ0"/>
<dbReference type="RefSeq" id="WP_098979712.1">
    <property type="nucleotide sequence ID" value="NZ_NIRJ01000001.1"/>
</dbReference>
<sequence>MRITYKGWNFITAANIFNNINNSIIIQANTGLEEDEEFFFGTGIDLKIYGIFQKTLKEILGENCKKLDFIYVKY</sequence>